<keyword evidence="4 6" id="KW-0175">Coiled coil</keyword>
<evidence type="ECO:0000256" key="3">
    <source>
        <dbReference type="ARBA" id="ARBA00022840"/>
    </source>
</evidence>
<sequence length="1196" mass="134746">MKLKSILLQGFKTFGRKTEIRLSTGITILVGPNGSGKSNVVDGLAWVLGEQAPTSLRIKRAADLIHRTLNGAPSRNLAEVEIRIDEATDILPTDASELTVRRTGYRDGDSEYQLNGQRVLLRQIRELLAPYGLSQRTFSLIRQGHADALLDADPLRRRQAIEEAAGVYGIKLRKQASERRLASVRARLAPVRREARDLEVSIEHLARQARTVARRNALAEQMLASLEDWYCNFVMERDRKVDALTLEVVETQQQERSLEAGLEDNNRRSRQLQDDHRSAAADLALQQRKVQDAQAAQAEVLKLDAILRERLAQLEGLRQDRERRQKELVDEVAQAGLETRRAETELTELKTVQTRQTEEVDELQTAHDRHRATQQNLHRELETVHRSLGELDRTARRHAERHLKADLDRQRLEDRLEANRKAWAEMGETGQAANEALAGERIQGDAVEMELIELRERLERAEFNELDLRNTSAAALALQQDLERRQIEARVRRQLRAEYLDARIGDFNLSQTQADSLDTIGLLGSLLDVQPAWRAAVAACLGRWAQCLVVRHWNGASQLLPPNTDGYLGVMVAAVDRVPASWPVPNRREGAGVASELVHCSNELRPVVRALLGHCWVVENFEAANRLWEELEPGQAWQIATRDGCLFRAPGMVGTTATEAEADRLLSMVHENEADREAEAQIEIRLSEARARTDQAHREVDEAARHTADMQHVLETAEAAKEHTRRRIRDLTAQLRGLQAEQEATEQESDQLRQAVDDLNQRMRTHQDSERELQGRRSKLETRLARLRTDADQADAHDTTSKLAEARQNLHETEIAVQKVAEQVRRATAAESTAQRESGRVVASLESLQVQTAQLEQEVRILADQQTDRSNLLVSETERLEQLGNATRIFLDRHRELDGERQRLHTDLNAVQTRLARLEMELDIARTKQAALPAMLADDLALVRGEAMPEADELQAQERLARCRVSVSAGTWQPREDLPQRKGLRQRILRCGTVDQDIYLAFKQQQARLDLLAEQLADLEESENRLLAIAEGIDEDLEMKTLAAFDRINQGFKAYFGRLFGGGKAWLEFAEPLPDVVPGVHLFVQLPGRPVQPTFALSGGEKALTAVALTCAILNFHQPPFCVLDEVDAPLDEANIDRVGEVLRELAVVTQFLVITHNQKMLQYADAVYGVTLAVDGTSQTLSMRMDRTERLTGAS</sequence>
<keyword evidence="3 6" id="KW-0067">ATP-binding</keyword>
<dbReference type="Pfam" id="PF06470">
    <property type="entry name" value="SMC_hinge"/>
    <property type="match status" value="1"/>
</dbReference>
<feature type="binding site" evidence="6">
    <location>
        <begin position="32"/>
        <end position="39"/>
    </location>
    <ligand>
        <name>ATP</name>
        <dbReference type="ChEBI" id="CHEBI:30616"/>
    </ligand>
</feature>
<evidence type="ECO:0000256" key="6">
    <source>
        <dbReference type="HAMAP-Rule" id="MF_01894"/>
    </source>
</evidence>
<feature type="compositionally biased region" description="Basic and acidic residues" evidence="7">
    <location>
        <begin position="264"/>
        <end position="276"/>
    </location>
</feature>
<dbReference type="EMBL" id="VXPY01000013">
    <property type="protein sequence ID" value="MYD89033.1"/>
    <property type="molecule type" value="Genomic_DNA"/>
</dbReference>
<evidence type="ECO:0000256" key="1">
    <source>
        <dbReference type="ARBA" id="ARBA00022490"/>
    </source>
</evidence>
<dbReference type="GO" id="GO:0030261">
    <property type="term" value="P:chromosome condensation"/>
    <property type="evidence" value="ECO:0007669"/>
    <property type="project" value="InterPro"/>
</dbReference>
<evidence type="ECO:0000256" key="7">
    <source>
        <dbReference type="SAM" id="MobiDB-lite"/>
    </source>
</evidence>
<evidence type="ECO:0000313" key="9">
    <source>
        <dbReference type="EMBL" id="MYD89033.1"/>
    </source>
</evidence>
<keyword evidence="1 6" id="KW-0963">Cytoplasm</keyword>
<dbReference type="InterPro" id="IPR036277">
    <property type="entry name" value="SMC_hinge_sf"/>
</dbReference>
<feature type="coiled-coil region" evidence="6">
    <location>
        <begin position="714"/>
        <end position="865"/>
    </location>
</feature>
<dbReference type="AlphaFoldDB" id="A0A6B1DQI2"/>
<evidence type="ECO:0000256" key="5">
    <source>
        <dbReference type="ARBA" id="ARBA00023125"/>
    </source>
</evidence>
<keyword evidence="2 6" id="KW-0547">Nucleotide-binding</keyword>
<name>A0A6B1DQI2_9CHLR</name>
<evidence type="ECO:0000256" key="2">
    <source>
        <dbReference type="ARBA" id="ARBA00022741"/>
    </source>
</evidence>
<dbReference type="PANTHER" id="PTHR43977">
    <property type="entry name" value="STRUCTURAL MAINTENANCE OF CHROMOSOMES PROTEIN 3"/>
    <property type="match status" value="1"/>
</dbReference>
<dbReference type="SUPFAM" id="SSF57997">
    <property type="entry name" value="Tropomyosin"/>
    <property type="match status" value="1"/>
</dbReference>
<dbReference type="Gene3D" id="1.20.1060.20">
    <property type="match status" value="1"/>
</dbReference>
<dbReference type="GO" id="GO:0005737">
    <property type="term" value="C:cytoplasm"/>
    <property type="evidence" value="ECO:0007669"/>
    <property type="project" value="UniProtKB-SubCell"/>
</dbReference>
<comment type="subunit">
    <text evidence="6">Homodimer.</text>
</comment>
<protein>
    <recommendedName>
        <fullName evidence="6">Chromosome partition protein Smc</fullName>
    </recommendedName>
</protein>
<dbReference type="SMART" id="SM00968">
    <property type="entry name" value="SMC_hinge"/>
    <property type="match status" value="1"/>
</dbReference>
<dbReference type="InterPro" id="IPR024704">
    <property type="entry name" value="SMC"/>
</dbReference>
<dbReference type="PIRSF" id="PIRSF005719">
    <property type="entry name" value="SMC"/>
    <property type="match status" value="1"/>
</dbReference>
<gene>
    <name evidence="6 9" type="primary">smc</name>
    <name evidence="9" type="ORF">F4Y08_01665</name>
</gene>
<dbReference type="GO" id="GO:0005524">
    <property type="term" value="F:ATP binding"/>
    <property type="evidence" value="ECO:0007669"/>
    <property type="project" value="UniProtKB-UniRule"/>
</dbReference>
<dbReference type="SUPFAM" id="SSF52540">
    <property type="entry name" value="P-loop containing nucleoside triphosphate hydrolases"/>
    <property type="match status" value="1"/>
</dbReference>
<comment type="subcellular location">
    <subcellularLocation>
        <location evidence="6">Cytoplasm</location>
    </subcellularLocation>
</comment>
<feature type="coiled-coil region" evidence="6">
    <location>
        <begin position="444"/>
        <end position="471"/>
    </location>
</feature>
<dbReference type="HAMAP" id="MF_01894">
    <property type="entry name" value="Smc_prok"/>
    <property type="match status" value="1"/>
</dbReference>
<feature type="region of interest" description="Disordered" evidence="7">
    <location>
        <begin position="255"/>
        <end position="276"/>
    </location>
</feature>
<evidence type="ECO:0000256" key="4">
    <source>
        <dbReference type="ARBA" id="ARBA00023054"/>
    </source>
</evidence>
<dbReference type="Gene3D" id="3.30.70.1620">
    <property type="match status" value="1"/>
</dbReference>
<dbReference type="GO" id="GO:0003677">
    <property type="term" value="F:DNA binding"/>
    <property type="evidence" value="ECO:0007669"/>
    <property type="project" value="UniProtKB-UniRule"/>
</dbReference>
<dbReference type="GO" id="GO:0007059">
    <property type="term" value="P:chromosome segregation"/>
    <property type="evidence" value="ECO:0007669"/>
    <property type="project" value="UniProtKB-UniRule"/>
</dbReference>
<dbReference type="Gene3D" id="3.40.50.300">
    <property type="entry name" value="P-loop containing nucleotide triphosphate hydrolases"/>
    <property type="match status" value="2"/>
</dbReference>
<dbReference type="NCBIfam" id="TIGR02168">
    <property type="entry name" value="SMC_prok_B"/>
    <property type="match status" value="1"/>
</dbReference>
<organism evidence="9">
    <name type="scientific">Caldilineaceae bacterium SB0662_bin_9</name>
    <dbReference type="NCBI Taxonomy" id="2605258"/>
    <lineage>
        <taxon>Bacteria</taxon>
        <taxon>Bacillati</taxon>
        <taxon>Chloroflexota</taxon>
        <taxon>Caldilineae</taxon>
        <taxon>Caldilineales</taxon>
        <taxon>Caldilineaceae</taxon>
    </lineage>
</organism>
<feature type="coiled-coil region" evidence="6">
    <location>
        <begin position="901"/>
        <end position="928"/>
    </location>
</feature>
<comment type="domain">
    <text evidence="6">Contains large globular domains required for ATP hydrolysis at each terminus and a third globular domain forming a flexible hinge near the middle of the molecule. These domains are separated by coiled-coil structures.</text>
</comment>
<dbReference type="GO" id="GO:0006260">
    <property type="term" value="P:DNA replication"/>
    <property type="evidence" value="ECO:0007669"/>
    <property type="project" value="UniProtKB-UniRule"/>
</dbReference>
<dbReference type="InterPro" id="IPR003395">
    <property type="entry name" value="RecF/RecN/SMC_N"/>
</dbReference>
<proteinExistence type="inferred from homology"/>
<dbReference type="InterPro" id="IPR010935">
    <property type="entry name" value="SMC_hinge"/>
</dbReference>
<comment type="caution">
    <text evidence="9">The sequence shown here is derived from an EMBL/GenBank/DDBJ whole genome shotgun (WGS) entry which is preliminary data.</text>
</comment>
<reference evidence="9" key="1">
    <citation type="submission" date="2019-09" db="EMBL/GenBank/DDBJ databases">
        <title>Characterisation of the sponge microbiome using genome-centric metagenomics.</title>
        <authorList>
            <person name="Engelberts J.P."/>
            <person name="Robbins S.J."/>
            <person name="De Goeij J.M."/>
            <person name="Aranda M."/>
            <person name="Bell S.C."/>
            <person name="Webster N.S."/>
        </authorList>
    </citation>
    <scope>NUCLEOTIDE SEQUENCE</scope>
    <source>
        <strain evidence="9">SB0662_bin_9</strain>
    </source>
</reference>
<dbReference type="InterPro" id="IPR011890">
    <property type="entry name" value="SMC_prok"/>
</dbReference>
<dbReference type="GO" id="GO:0005694">
    <property type="term" value="C:chromosome"/>
    <property type="evidence" value="ECO:0007669"/>
    <property type="project" value="InterPro"/>
</dbReference>
<feature type="coiled-coil region" evidence="6">
    <location>
        <begin position="1002"/>
        <end position="1029"/>
    </location>
</feature>
<accession>A0A6B1DQI2</accession>
<dbReference type="Pfam" id="PF02463">
    <property type="entry name" value="SMC_N"/>
    <property type="match status" value="1"/>
</dbReference>
<dbReference type="SUPFAM" id="SSF75553">
    <property type="entry name" value="Smc hinge domain"/>
    <property type="match status" value="1"/>
</dbReference>
<dbReference type="InterPro" id="IPR027417">
    <property type="entry name" value="P-loop_NTPase"/>
</dbReference>
<comment type="similarity">
    <text evidence="6">Belongs to the SMC family.</text>
</comment>
<keyword evidence="5 6" id="KW-0238">DNA-binding</keyword>
<dbReference type="GO" id="GO:0016887">
    <property type="term" value="F:ATP hydrolysis activity"/>
    <property type="evidence" value="ECO:0007669"/>
    <property type="project" value="InterPro"/>
</dbReference>
<comment type="function">
    <text evidence="6">Required for chromosome condensation and partitioning.</text>
</comment>
<feature type="domain" description="SMC hinge" evidence="8">
    <location>
        <begin position="517"/>
        <end position="628"/>
    </location>
</feature>
<evidence type="ECO:0000259" key="8">
    <source>
        <dbReference type="SMART" id="SM00968"/>
    </source>
</evidence>
<dbReference type="GO" id="GO:0007062">
    <property type="term" value="P:sister chromatid cohesion"/>
    <property type="evidence" value="ECO:0007669"/>
    <property type="project" value="InterPro"/>
</dbReference>